<feature type="region of interest" description="Disordered" evidence="1">
    <location>
        <begin position="808"/>
        <end position="918"/>
    </location>
</feature>
<dbReference type="EMBL" id="QEAP01000091">
    <property type="protein sequence ID" value="TPX75179.1"/>
    <property type="molecule type" value="Genomic_DNA"/>
</dbReference>
<feature type="compositionally biased region" description="Acidic residues" evidence="1">
    <location>
        <begin position="1027"/>
        <end position="1045"/>
    </location>
</feature>
<gene>
    <name evidence="3" type="ORF">CcCBS67573_g03554</name>
</gene>
<dbReference type="GO" id="GO:0005516">
    <property type="term" value="F:calmodulin binding"/>
    <property type="evidence" value="ECO:0007669"/>
    <property type="project" value="InterPro"/>
</dbReference>
<dbReference type="PANTHER" id="PTHR21595:SF0">
    <property type="entry name" value="PATRONIN"/>
    <property type="match status" value="1"/>
</dbReference>
<feature type="region of interest" description="Disordered" evidence="1">
    <location>
        <begin position="1187"/>
        <end position="1229"/>
    </location>
</feature>
<feature type="compositionally biased region" description="Low complexity" evidence="1">
    <location>
        <begin position="1401"/>
        <end position="1417"/>
    </location>
</feature>
<feature type="compositionally biased region" description="Basic and acidic residues" evidence="1">
    <location>
        <begin position="1209"/>
        <end position="1229"/>
    </location>
</feature>
<dbReference type="InterPro" id="IPR011033">
    <property type="entry name" value="PRC_barrel-like_sf"/>
</dbReference>
<dbReference type="InterPro" id="IPR032940">
    <property type="entry name" value="CAMSAP"/>
</dbReference>
<dbReference type="GO" id="GO:0031122">
    <property type="term" value="P:cytoplasmic microtubule organization"/>
    <property type="evidence" value="ECO:0007669"/>
    <property type="project" value="TreeGrafter"/>
</dbReference>
<reference evidence="3 4" key="1">
    <citation type="journal article" date="2019" name="Sci. Rep.">
        <title>Comparative genomics of chytrid fungi reveal insights into the obligate biotrophic and pathogenic lifestyle of Synchytrium endobioticum.</title>
        <authorList>
            <person name="van de Vossenberg B.T.L.H."/>
            <person name="Warris S."/>
            <person name="Nguyen H.D.T."/>
            <person name="van Gent-Pelzer M.P.E."/>
            <person name="Joly D.L."/>
            <person name="van de Geest H.C."/>
            <person name="Bonants P.J.M."/>
            <person name="Smith D.S."/>
            <person name="Levesque C.A."/>
            <person name="van der Lee T.A.J."/>
        </authorList>
    </citation>
    <scope>NUCLEOTIDE SEQUENCE [LARGE SCALE GENOMIC DNA]</scope>
    <source>
        <strain evidence="3 4">CBS 675.73</strain>
    </source>
</reference>
<feature type="compositionally biased region" description="Polar residues" evidence="1">
    <location>
        <begin position="1192"/>
        <end position="1207"/>
    </location>
</feature>
<dbReference type="GO" id="GO:0051011">
    <property type="term" value="F:microtubule minus-end binding"/>
    <property type="evidence" value="ECO:0007669"/>
    <property type="project" value="TreeGrafter"/>
</dbReference>
<comment type="caution">
    <text evidence="3">The sequence shown here is derived from an EMBL/GenBank/DDBJ whole genome shotgun (WGS) entry which is preliminary data.</text>
</comment>
<dbReference type="SMART" id="SM01051">
    <property type="entry name" value="CAMSAP_CKK"/>
    <property type="match status" value="1"/>
</dbReference>
<feature type="region of interest" description="Disordered" evidence="1">
    <location>
        <begin position="474"/>
        <end position="503"/>
    </location>
</feature>
<feature type="region of interest" description="Disordered" evidence="1">
    <location>
        <begin position="1020"/>
        <end position="1128"/>
    </location>
</feature>
<dbReference type="Pfam" id="PF08683">
    <property type="entry name" value="CAMSAP_CKK"/>
    <property type="match status" value="1"/>
</dbReference>
<feature type="compositionally biased region" description="Basic residues" evidence="1">
    <location>
        <begin position="1057"/>
        <end position="1075"/>
    </location>
</feature>
<protein>
    <recommendedName>
        <fullName evidence="2">CKK domain-containing protein</fullName>
    </recommendedName>
</protein>
<sequence>MQQPDIQSQTCESPSTPGLDTSSCLPPSLAPWLPEFLGREEMTLDDLEDGFFLIQILSITAPQSVDLAWYTTDTALRHPNIAEHNRQRIVEAFEKSVPLDVSAELRDGILAGDVGCFTLFANMLHEWHMKSSNEGSVQTSADINSEQTQNSEGTVFAWDAEYEPSEVSFKSSVRWLLRFTLAGCVDGKCVRVDRNAIEELQVLLDSVMSSDRFLPAGPILSALTYGAIYQVACEILFDKVADASEIHSFTPKGRHESPYPAQFLKIFSDQGYLDFRASLKDTVKDMVVDRTPFYESIHSKIIENLIKADLRDFDMKQLTSHFSHTFPGYNTEFPPYDIEDALMMWANLCANQIKQECRPTLSASDLDTPRSAPATPRSIPRFVEEWVDVDNFCKDFRDGRALNAIALFYGISDGIVIDTHKIHPTRRAESSGASALTKLKPSNLALAHRIANLEVFERACVQCAASGLKAPPWRPEELARSEGNISRGGSASSTKSDFSGAGPNSTTTAFRHCLLVFLRNFFVFCSGYVKLKDFCSISSLNNMFVPDRLPPRSVKRMLKVSRKVLKERSALTPRTPPSRPLTSAVAVAAENESRIAELEIQEEDVTDTVAILPESPHPVITQTMTTLPDSEVQVSEQIMDPETEAQDSAPLDCDSAMIIMMDERPDENSFKDDLVEPKVSRPDVDCSELDPLAGVKEGCEQQMAAVQNSPTVSNIPAQEEVTHDARCGMEGSPKQIPVCIEADKRSEDGGYTLPALKVSAGSDNFKHRSKKAAFNSAQLHQNKIDAETHFVPVVLDAFSLSAELPYSRKSTPQRSLLPTIAGPSKASKKAVEPAHSEKGSTVKLPSLETKSLKPRKIETHSTKVKGRGPPLKIAQGTESESSTDHSIQKNSKLRQNTSSTPRNEQWDCNDSDEENERKDAEATFEALRVEFLAANANSLDLVSANPLLAAPALLCDEEKSLDMDPSHLLCDPNEVRSLKASPPAFDVNAALKEEEEDSAYEREMEKQLMCAKLLGIGSSAHSVSKESDDEDSYKDSSGFEDEDDYAERHSTDWQPQKMKRTKTSRKSVRRQVRIAKKTERVIESSTLNELASDEPEPSLDILNSKDKKKTRPATGLMTFPIPESSDVEKEELQRSLISRENEEAWERSKLNICKLKKVKSKARGISQEDLPATPCAQADATLIKAHDKRATKSVTSTQSAREQSASGSLKEKEAKFAQEQEQRDLRRKREEEQMELLATRSKMRAAQRASEKEMILAAARASSTISHASSSSLQRNHDTPLKSASTTSSLGNLKPGQQQPQKLNSPRKSLPTIKQQSNRKLIKNALLQVCLAGSVNEKVKADVMEDLEASSSSHFIILFRGPKNHAFKGLYSYDAQLQQVLKVYAPAFLSGGPKDDTLFDAAKTPPTPSSAAGGPSSISEEDVMEFYKYDSGSRSFKVVPTKSFGVSVHAVALRSDFGRKAIDAKLSKE</sequence>
<dbReference type="PROSITE" id="PS51508">
    <property type="entry name" value="CKK"/>
    <property type="match status" value="1"/>
</dbReference>
<feature type="compositionally biased region" description="Polar residues" evidence="1">
    <location>
        <begin position="888"/>
        <end position="906"/>
    </location>
</feature>
<evidence type="ECO:0000259" key="2">
    <source>
        <dbReference type="PROSITE" id="PS51508"/>
    </source>
</evidence>
<organism evidence="3 4">
    <name type="scientific">Chytriomyces confervae</name>
    <dbReference type="NCBI Taxonomy" id="246404"/>
    <lineage>
        <taxon>Eukaryota</taxon>
        <taxon>Fungi</taxon>
        <taxon>Fungi incertae sedis</taxon>
        <taxon>Chytridiomycota</taxon>
        <taxon>Chytridiomycota incertae sedis</taxon>
        <taxon>Chytridiomycetes</taxon>
        <taxon>Chytridiales</taxon>
        <taxon>Chytriomycetaceae</taxon>
        <taxon>Chytriomyces</taxon>
    </lineage>
</organism>
<dbReference type="Gene3D" id="3.10.20.360">
    <property type="entry name" value="CKK domain"/>
    <property type="match status" value="1"/>
</dbReference>
<accession>A0A507FFQ9</accession>
<dbReference type="GO" id="GO:0007026">
    <property type="term" value="P:negative regulation of microtubule depolymerization"/>
    <property type="evidence" value="ECO:0007669"/>
    <property type="project" value="TreeGrafter"/>
</dbReference>
<feature type="compositionally biased region" description="Polar residues" evidence="1">
    <location>
        <begin position="483"/>
        <end position="503"/>
    </location>
</feature>
<feature type="compositionally biased region" description="Basic and acidic residues" evidence="1">
    <location>
        <begin position="829"/>
        <end position="840"/>
    </location>
</feature>
<dbReference type="InterPro" id="IPR038209">
    <property type="entry name" value="CKK_dom_sf"/>
</dbReference>
<feature type="compositionally biased region" description="Polar residues" evidence="1">
    <location>
        <begin position="1282"/>
        <end position="1313"/>
    </location>
</feature>
<dbReference type="PANTHER" id="PTHR21595">
    <property type="entry name" value="PATRONIN"/>
    <property type="match status" value="1"/>
</dbReference>
<feature type="domain" description="CKK" evidence="2">
    <location>
        <begin position="1306"/>
        <end position="1468"/>
    </location>
</feature>
<feature type="region of interest" description="Disordered" evidence="1">
    <location>
        <begin position="1266"/>
        <end position="1313"/>
    </location>
</feature>
<evidence type="ECO:0000256" key="1">
    <source>
        <dbReference type="SAM" id="MobiDB-lite"/>
    </source>
</evidence>
<proteinExistence type="predicted"/>
<dbReference type="Proteomes" id="UP000320333">
    <property type="component" value="Unassembled WGS sequence"/>
</dbReference>
<dbReference type="SUPFAM" id="SSF50346">
    <property type="entry name" value="PRC-barrel domain"/>
    <property type="match status" value="2"/>
</dbReference>
<dbReference type="STRING" id="246404.A0A507FFQ9"/>
<dbReference type="OrthoDB" id="2125658at2759"/>
<feature type="region of interest" description="Disordered" evidence="1">
    <location>
        <begin position="1398"/>
        <end position="1418"/>
    </location>
</feature>
<evidence type="ECO:0000313" key="4">
    <source>
        <dbReference type="Proteomes" id="UP000320333"/>
    </source>
</evidence>
<feature type="region of interest" description="Disordered" evidence="1">
    <location>
        <begin position="1"/>
        <end position="24"/>
    </location>
</feature>
<evidence type="ECO:0000313" key="3">
    <source>
        <dbReference type="EMBL" id="TPX75179.1"/>
    </source>
</evidence>
<keyword evidence="4" id="KW-1185">Reference proteome</keyword>
<dbReference type="GO" id="GO:0036449">
    <property type="term" value="C:microtubule minus-end"/>
    <property type="evidence" value="ECO:0007669"/>
    <property type="project" value="TreeGrafter"/>
</dbReference>
<dbReference type="InterPro" id="IPR014797">
    <property type="entry name" value="CKK_CAMSAP"/>
</dbReference>
<name>A0A507FFQ9_9FUNG</name>